<dbReference type="EMBL" id="CP029527">
    <property type="protein sequence ID" value="AYU80315.1"/>
    <property type="molecule type" value="Genomic_DNA"/>
</dbReference>
<feature type="compositionally biased region" description="Basic and acidic residues" evidence="1">
    <location>
        <begin position="113"/>
        <end position="147"/>
    </location>
</feature>
<dbReference type="OrthoDB" id="267665at2759"/>
<evidence type="ECO:0000313" key="3">
    <source>
        <dbReference type="Proteomes" id="UP000274082"/>
    </source>
</evidence>
<name>A0A3S7X1K8_LEIDO</name>
<keyword evidence="3" id="KW-1185">Reference proteome</keyword>
<organism evidence="2 3">
    <name type="scientific">Leishmania donovani</name>
    <dbReference type="NCBI Taxonomy" id="5661"/>
    <lineage>
        <taxon>Eukaryota</taxon>
        <taxon>Discoba</taxon>
        <taxon>Euglenozoa</taxon>
        <taxon>Kinetoplastea</taxon>
        <taxon>Metakinetoplastina</taxon>
        <taxon>Trypanosomatida</taxon>
        <taxon>Trypanosomatidae</taxon>
        <taxon>Leishmaniinae</taxon>
        <taxon>Leishmania</taxon>
    </lineage>
</organism>
<reference evidence="2 3" key="1">
    <citation type="journal article" date="2018" name="Sci. Rep.">
        <title>A complete Leishmania donovani reference genome identifies novel genetic variations associated with virulence.</title>
        <authorList>
            <person name="Lypaczewski P."/>
            <person name="Hoshizaki J."/>
            <person name="Zhang W.-W."/>
            <person name="McCall L.-I."/>
            <person name="Torcivia-Rodriguez J."/>
            <person name="Simonyan V."/>
            <person name="Kaur A."/>
            <person name="Dewar K."/>
            <person name="Matlashewski G."/>
        </authorList>
    </citation>
    <scope>NUCLEOTIDE SEQUENCE [LARGE SCALE GENOMIC DNA]</scope>
    <source>
        <strain evidence="2 3">LdCL</strain>
    </source>
</reference>
<dbReference type="AlphaFoldDB" id="A0A3S7X1K8"/>
<dbReference type="VEuPathDB" id="TriTrypDB:LdCL_280021100"/>
<feature type="compositionally biased region" description="Acidic residues" evidence="1">
    <location>
        <begin position="31"/>
        <end position="42"/>
    </location>
</feature>
<feature type="compositionally biased region" description="Low complexity" evidence="1">
    <location>
        <begin position="94"/>
        <end position="112"/>
    </location>
</feature>
<dbReference type="Proteomes" id="UP000274082">
    <property type="component" value="Chromosome 28"/>
</dbReference>
<sequence>MAPKAKPDRMAGGPSSASKSATDPMLQGTYEQDESNDLEASTDEIAAFEARLRHQQQHGRGNSAAARNISSAPTSGAPRRSSAPVTNSAHRPHPSSSAAPSAAAGASYAAPHRTADRGASEEEHAAQTQRGEDIEDVRRLEDRFRGGDDDDSDEETVARRRKMGL</sequence>
<gene>
    <name evidence="2" type="ORF">LdCL_280021100</name>
</gene>
<protein>
    <submittedName>
        <fullName evidence="2">Uncharacterized protein</fullName>
    </submittedName>
</protein>
<feature type="region of interest" description="Disordered" evidence="1">
    <location>
        <begin position="1"/>
        <end position="165"/>
    </location>
</feature>
<dbReference type="VEuPathDB" id="TriTrypDB:LDHU3_28.2110"/>
<accession>A0A3S7X1K8</accession>
<proteinExistence type="predicted"/>
<dbReference type="VEuPathDB" id="TriTrypDB:LdBPK_281640.1"/>
<evidence type="ECO:0000313" key="2">
    <source>
        <dbReference type="EMBL" id="AYU80315.1"/>
    </source>
</evidence>
<evidence type="ECO:0000256" key="1">
    <source>
        <dbReference type="SAM" id="MobiDB-lite"/>
    </source>
</evidence>